<proteinExistence type="predicted"/>
<dbReference type="EMBL" id="JAALHA020000015">
    <property type="protein sequence ID" value="MDR9897979.1"/>
    <property type="molecule type" value="Genomic_DNA"/>
</dbReference>
<dbReference type="RefSeq" id="WP_208339937.1">
    <property type="nucleotide sequence ID" value="NZ_CAWQFN010000581.1"/>
</dbReference>
<evidence type="ECO:0000313" key="2">
    <source>
        <dbReference type="Proteomes" id="UP000667802"/>
    </source>
</evidence>
<dbReference type="Proteomes" id="UP000667802">
    <property type="component" value="Unassembled WGS sequence"/>
</dbReference>
<accession>A0AAP5MCF6</accession>
<dbReference type="InterPro" id="IPR007460">
    <property type="entry name" value="BrnT_toxin"/>
</dbReference>
<name>A0AAP5MCF6_9CYAN</name>
<dbReference type="Pfam" id="PF04365">
    <property type="entry name" value="BrnT_toxin"/>
    <property type="match status" value="1"/>
</dbReference>
<dbReference type="Gene3D" id="3.10.450.530">
    <property type="entry name" value="Ribonuclease toxin, BrnT, of type II toxin-antitoxin system"/>
    <property type="match status" value="1"/>
</dbReference>
<dbReference type="InterPro" id="IPR038573">
    <property type="entry name" value="BrnT_sf"/>
</dbReference>
<dbReference type="AlphaFoldDB" id="A0AAP5MCF6"/>
<gene>
    <name evidence="1" type="ORF">G7B40_025955</name>
</gene>
<comment type="caution">
    <text evidence="1">The sequence shown here is derived from an EMBL/GenBank/DDBJ whole genome shotgun (WGS) entry which is preliminary data.</text>
</comment>
<sequence length="91" mass="10557">MKFEWDENKAQKNLTKHGVAFDEAKSVFNDPLFITFADPEHSIGERRFIILGESAQGRLLVVAYTERNSVTRLISARVATRRERRVYESEI</sequence>
<protein>
    <submittedName>
        <fullName evidence="1">BrnT family toxin</fullName>
    </submittedName>
</protein>
<organism evidence="1 2">
    <name type="scientific">Aetokthonos hydrillicola Thurmond2011</name>
    <dbReference type="NCBI Taxonomy" id="2712845"/>
    <lineage>
        <taxon>Bacteria</taxon>
        <taxon>Bacillati</taxon>
        <taxon>Cyanobacteriota</taxon>
        <taxon>Cyanophyceae</taxon>
        <taxon>Nostocales</taxon>
        <taxon>Hapalosiphonaceae</taxon>
        <taxon>Aetokthonos</taxon>
    </lineage>
</organism>
<reference evidence="2" key="1">
    <citation type="journal article" date="2021" name="Science">
        <title>Hunting the eagle killer: A cyanobacterial neurotoxin causes vacuolar myelinopathy.</title>
        <authorList>
            <person name="Breinlinger S."/>
            <person name="Phillips T.J."/>
            <person name="Haram B.N."/>
            <person name="Mares J."/>
            <person name="Martinez Yerena J.A."/>
            <person name="Hrouzek P."/>
            <person name="Sobotka R."/>
            <person name="Henderson W.M."/>
            <person name="Schmieder P."/>
            <person name="Williams S.M."/>
            <person name="Lauderdale J.D."/>
            <person name="Wilde H.D."/>
            <person name="Gerrin W."/>
            <person name="Kust A."/>
            <person name="Washington J.W."/>
            <person name="Wagner C."/>
            <person name="Geier B."/>
            <person name="Liebeke M."/>
            <person name="Enke H."/>
            <person name="Niedermeyer T.H.J."/>
            <person name="Wilde S.B."/>
        </authorList>
    </citation>
    <scope>NUCLEOTIDE SEQUENCE [LARGE SCALE GENOMIC DNA]</scope>
    <source>
        <strain evidence="2">Thurmond2011</strain>
    </source>
</reference>
<evidence type="ECO:0000313" key="1">
    <source>
        <dbReference type="EMBL" id="MDR9897979.1"/>
    </source>
</evidence>
<keyword evidence="2" id="KW-1185">Reference proteome</keyword>